<dbReference type="AlphaFoldDB" id="A4TAQ3"/>
<evidence type="ECO:0000259" key="1">
    <source>
        <dbReference type="PROSITE" id="PS50987"/>
    </source>
</evidence>
<dbReference type="Pfam" id="PF01022">
    <property type="entry name" value="HTH_5"/>
    <property type="match status" value="1"/>
</dbReference>
<dbReference type="NCBIfam" id="NF033788">
    <property type="entry name" value="HTH_metalloreg"/>
    <property type="match status" value="1"/>
</dbReference>
<reference evidence="2" key="1">
    <citation type="submission" date="2007-04" db="EMBL/GenBank/DDBJ databases">
        <authorList>
            <consortium name="US DOE Joint Genome Institute"/>
            <person name="Copeland A."/>
            <person name="Lucas S."/>
            <person name="Lapidus A."/>
            <person name="Barry K."/>
            <person name="Detter J.C."/>
            <person name="Glavina del Rio T."/>
            <person name="Hammon N."/>
            <person name="Israni S."/>
            <person name="Dalin E."/>
            <person name="Tice H."/>
            <person name="Pitluck S."/>
            <person name="Chain P."/>
            <person name="Malfatti S."/>
            <person name="Shin M."/>
            <person name="Vergez L."/>
            <person name="Schmutz J."/>
            <person name="Larimer F."/>
            <person name="Land M."/>
            <person name="Hauser L."/>
            <person name="Kyrpides N."/>
            <person name="Mikhailova N."/>
            <person name="Miller C."/>
            <person name="Richardson P."/>
        </authorList>
    </citation>
    <scope>NUCLEOTIDE SEQUENCE</scope>
    <source>
        <strain evidence="2">PYR-GCK</strain>
    </source>
</reference>
<dbReference type="eggNOG" id="COG0640">
    <property type="taxonomic scope" value="Bacteria"/>
</dbReference>
<dbReference type="GO" id="GO:0003700">
    <property type="term" value="F:DNA-binding transcription factor activity"/>
    <property type="evidence" value="ECO:0007669"/>
    <property type="project" value="InterPro"/>
</dbReference>
<dbReference type="Gene3D" id="1.10.10.10">
    <property type="entry name" value="Winged helix-like DNA-binding domain superfamily/Winged helix DNA-binding domain"/>
    <property type="match status" value="1"/>
</dbReference>
<dbReference type="InterPro" id="IPR011991">
    <property type="entry name" value="ArsR-like_HTH"/>
</dbReference>
<dbReference type="KEGG" id="mgi:Mflv_3234"/>
<dbReference type="InterPro" id="IPR001845">
    <property type="entry name" value="HTH_ArsR_DNA-bd_dom"/>
</dbReference>
<dbReference type="InterPro" id="IPR036390">
    <property type="entry name" value="WH_DNA-bd_sf"/>
</dbReference>
<sequence>MAAGTRGTTYSLTGICQASRFGGMQSSVFAALGEPSRLRMVELLRTGPLSVGEIAEKLEIRQPQVSKHLRILGDSGIVSVEALARKRIYHLIPEPFEQIAQWTESFETLWEVRMDSLGTFLDSITDDND</sequence>
<dbReference type="HOGENOM" id="CLU_097806_0_0_11"/>
<dbReference type="PANTHER" id="PTHR38600:SF1">
    <property type="entry name" value="TRANSCRIPTIONAL REGULATORY PROTEIN"/>
    <property type="match status" value="1"/>
</dbReference>
<dbReference type="InterPro" id="IPR036388">
    <property type="entry name" value="WH-like_DNA-bd_sf"/>
</dbReference>
<protein>
    <submittedName>
        <fullName evidence="2">Transcriptional regulator, ArsR family</fullName>
    </submittedName>
</protein>
<dbReference type="STRING" id="350054.Mflv_3234"/>
<name>A4TAQ3_MYCGI</name>
<feature type="domain" description="HTH arsR-type" evidence="1">
    <location>
        <begin position="17"/>
        <end position="111"/>
    </location>
</feature>
<dbReference type="EMBL" id="CP000656">
    <property type="protein sequence ID" value="ABP45711.1"/>
    <property type="molecule type" value="Genomic_DNA"/>
</dbReference>
<dbReference type="PROSITE" id="PS50987">
    <property type="entry name" value="HTH_ARSR_2"/>
    <property type="match status" value="1"/>
</dbReference>
<organism evidence="2">
    <name type="scientific">Mycolicibacterium gilvum (strain PYR-GCK)</name>
    <name type="common">Mycobacterium gilvum (strain PYR-GCK)</name>
    <dbReference type="NCBI Taxonomy" id="350054"/>
    <lineage>
        <taxon>Bacteria</taxon>
        <taxon>Bacillati</taxon>
        <taxon>Actinomycetota</taxon>
        <taxon>Actinomycetes</taxon>
        <taxon>Mycobacteriales</taxon>
        <taxon>Mycobacteriaceae</taxon>
        <taxon>Mycolicibacterium</taxon>
    </lineage>
</organism>
<gene>
    <name evidence="2" type="ordered locus">Mflv_3234</name>
</gene>
<dbReference type="SUPFAM" id="SSF46785">
    <property type="entry name" value="Winged helix' DNA-binding domain"/>
    <property type="match status" value="1"/>
</dbReference>
<proteinExistence type="predicted"/>
<accession>A4TAQ3</accession>
<dbReference type="CDD" id="cd00090">
    <property type="entry name" value="HTH_ARSR"/>
    <property type="match status" value="1"/>
</dbReference>
<dbReference type="PRINTS" id="PR00778">
    <property type="entry name" value="HTHARSR"/>
</dbReference>
<evidence type="ECO:0000313" key="2">
    <source>
        <dbReference type="EMBL" id="ABP45711.1"/>
    </source>
</evidence>
<dbReference type="PANTHER" id="PTHR38600">
    <property type="entry name" value="TRANSCRIPTIONAL REGULATORY PROTEIN"/>
    <property type="match status" value="1"/>
</dbReference>
<dbReference type="SMART" id="SM00418">
    <property type="entry name" value="HTH_ARSR"/>
    <property type="match status" value="1"/>
</dbReference>
<reference evidence="2" key="2">
    <citation type="journal article" date="2013" name="PLoS ONE">
        <title>A Gene Expression Study of the Activities of Aromatic Ring-Cleavage Dioxygenases in Mycobacterium gilvum PYR-GCK to Changes in Salinity and pH during Pyrene Degradation.</title>
        <authorList>
            <person name="Badejo A.C."/>
            <person name="Badejo A.O."/>
            <person name="Shin K.H."/>
            <person name="Chai Y.G."/>
        </authorList>
    </citation>
    <scope>NUCLEOTIDE SEQUENCE [LARGE SCALE GENOMIC DNA]</scope>
    <source>
        <strain evidence="2">PYR-GCK</strain>
    </source>
</reference>